<keyword evidence="2" id="KW-0812">Transmembrane</keyword>
<keyword evidence="2" id="KW-1133">Transmembrane helix</keyword>
<organism evidence="3 4">
    <name type="scientific">Didymella rabiei</name>
    <name type="common">Chickpea ascochyta blight fungus</name>
    <name type="synonym">Mycosphaerella rabiei</name>
    <dbReference type="NCBI Taxonomy" id="5454"/>
    <lineage>
        <taxon>Eukaryota</taxon>
        <taxon>Fungi</taxon>
        <taxon>Dikarya</taxon>
        <taxon>Ascomycota</taxon>
        <taxon>Pezizomycotina</taxon>
        <taxon>Dothideomycetes</taxon>
        <taxon>Pleosporomycetidae</taxon>
        <taxon>Pleosporales</taxon>
        <taxon>Pleosporineae</taxon>
        <taxon>Didymellaceae</taxon>
        <taxon>Ascochyta</taxon>
    </lineage>
</organism>
<evidence type="ECO:0000256" key="1">
    <source>
        <dbReference type="SAM" id="MobiDB-lite"/>
    </source>
</evidence>
<dbReference type="EMBL" id="JYNV01000038">
    <property type="protein sequence ID" value="KZM28015.1"/>
    <property type="molecule type" value="Genomic_DNA"/>
</dbReference>
<feature type="region of interest" description="Disordered" evidence="1">
    <location>
        <begin position="681"/>
        <end position="700"/>
    </location>
</feature>
<feature type="transmembrane region" description="Helical" evidence="2">
    <location>
        <begin position="649"/>
        <end position="674"/>
    </location>
</feature>
<feature type="region of interest" description="Disordered" evidence="1">
    <location>
        <begin position="58"/>
        <end position="121"/>
    </location>
</feature>
<feature type="compositionally biased region" description="Polar residues" evidence="1">
    <location>
        <begin position="1"/>
        <end position="15"/>
    </location>
</feature>
<evidence type="ECO:0000256" key="2">
    <source>
        <dbReference type="SAM" id="Phobius"/>
    </source>
</evidence>
<keyword evidence="2" id="KW-0472">Membrane</keyword>
<accession>A0A163LQL2</accession>
<feature type="region of interest" description="Disordered" evidence="1">
    <location>
        <begin position="147"/>
        <end position="180"/>
    </location>
</feature>
<feature type="compositionally biased region" description="Basic and acidic residues" evidence="1">
    <location>
        <begin position="25"/>
        <end position="36"/>
    </location>
</feature>
<feature type="compositionally biased region" description="Polar residues" evidence="1">
    <location>
        <begin position="545"/>
        <end position="555"/>
    </location>
</feature>
<evidence type="ECO:0008006" key="5">
    <source>
        <dbReference type="Google" id="ProtNLM"/>
    </source>
</evidence>
<evidence type="ECO:0000313" key="4">
    <source>
        <dbReference type="Proteomes" id="UP000076837"/>
    </source>
</evidence>
<dbReference type="STRING" id="5454.A0A163LQL2"/>
<feature type="region of interest" description="Disordered" evidence="1">
    <location>
        <begin position="545"/>
        <end position="618"/>
    </location>
</feature>
<proteinExistence type="predicted"/>
<dbReference type="Proteomes" id="UP000076837">
    <property type="component" value="Unassembled WGS sequence"/>
</dbReference>
<feature type="region of interest" description="Disordered" evidence="1">
    <location>
        <begin position="1"/>
        <end position="36"/>
    </location>
</feature>
<dbReference type="AlphaFoldDB" id="A0A163LQL2"/>
<keyword evidence="4" id="KW-1185">Reference proteome</keyword>
<sequence>MNTTIFGIQPSSQSLARAARPTNSDFDRSTQRKDRDDQIVIHMNGHFDGTFALPRATQEKEEWDSDALTSSRRTASRRSSRSFTSRVSRQKSRRRELLERQARLDTSFTRHKGDAPHQVFPEDELHGNRLARKQSWFSVGRSSTKFKGLGITKGTPQPNTSHRRLPSIDHEPHTADSLAPAPGTGTWNEISPWDRPIPIGITIPTDSASDFSPYQGARQRSGSDITLVTPSIIITPAMPMQSVWSPDTPYTASDYTTSVYSRNTFNTHFMDHNIPPVPALPLGMVGSSGAPTNVLPAPEPPTHNGNGTLGSNGTAFEEYNDSVQRKDRVMSSDTFFEEDETPLCERTIETSLTVDTSLLPTPRRSQGWWNVITTPFVTTPLTATWPKGDHYGPKTPDVPNLPVQYSMSKGSPASLPTGSWTTMEKSPLANDPPSRDALPIAVPMPVEDHVTSRYISPNTVMEEVPLQATYTTVAQGNQQRTAATPDRNVTSAPSTMSATPVVATAAMATVLMPRQVEEPPRPININIELQDRRPDVNVQLLNTNSQPAMQQSHTSWPAPRLQGVGSYASRSNSPSPHLPTFAPPPTSAQKASRFSYDDRNRSSSQASTPDLKRQKKHRKVFDMETVLPCLKRKQQEKPEEKKKKKKRGCFFWCCGCCLFLVVLLAILIPIIVVFSRKKDGTTQTTPIATQPGGESTSSTSEWLTLTNYPPIPTGVLTIAQPEAVEEQSGCVAPTTLWSCALPKELQDSVKPNKPDQPNFEIEITFDNSSAATPSTTQSKKRAANAVSVGAFIRSRFLSARSVPSPSPAPPSRDDMVFLGETTDANNAPFDGEDTPLSVSFKEPQATASRLTKRAGSDPTNITAAIPAPVLNPDGTAAPANLLPFPSGQPLRLYNRGKENEHYGFYTYYDRTIFLKQINGTNRGGNPADTDGGSTEEAATLRCTFSETRFLVQIWTRSQASKPLLQNSTQSGSSDLLRPGTFPYPVTVTIDRHGGNAAKKNLYCYQMEDDGSIKNEASKRSFQFEDRAFGGNLVNGTQGRPNVSGPIDGGSGGCACKYQNWLD</sequence>
<feature type="region of interest" description="Disordered" evidence="1">
    <location>
        <begin position="475"/>
        <end position="496"/>
    </location>
</feature>
<evidence type="ECO:0000313" key="3">
    <source>
        <dbReference type="EMBL" id="KZM28015.1"/>
    </source>
</evidence>
<reference evidence="3 4" key="1">
    <citation type="journal article" date="2016" name="Sci. Rep.">
        <title>Draft genome sequencing and secretome analysis of fungal phytopathogen Ascochyta rabiei provides insight into the necrotrophic effector repertoire.</title>
        <authorList>
            <person name="Verma S."/>
            <person name="Gazara R.K."/>
            <person name="Nizam S."/>
            <person name="Parween S."/>
            <person name="Chattopadhyay D."/>
            <person name="Verma P.K."/>
        </authorList>
    </citation>
    <scope>NUCLEOTIDE SEQUENCE [LARGE SCALE GENOMIC DNA]</scope>
    <source>
        <strain evidence="3 4">ArDII</strain>
    </source>
</reference>
<protein>
    <recommendedName>
        <fullName evidence="5">Glycoprotease family protein</fullName>
    </recommendedName>
</protein>
<feature type="compositionally biased region" description="Polar residues" evidence="1">
    <location>
        <begin position="475"/>
        <end position="493"/>
    </location>
</feature>
<name>A0A163LQL2_DIDRA</name>
<gene>
    <name evidence="3" type="ORF">ST47_g848</name>
</gene>
<comment type="caution">
    <text evidence="3">The sequence shown here is derived from an EMBL/GenBank/DDBJ whole genome shotgun (WGS) entry which is preliminary data.</text>
</comment>